<gene>
    <name evidence="6" type="ORF">VP1G_03088</name>
</gene>
<dbReference type="Proteomes" id="UP000078576">
    <property type="component" value="Unassembled WGS sequence"/>
</dbReference>
<comment type="subcellular location">
    <subcellularLocation>
        <location evidence="1">Chromosome</location>
        <location evidence="1">Telomere</location>
    </subcellularLocation>
</comment>
<feature type="domain" description="CST complex subunit Stn1 N-terminal" evidence="5">
    <location>
        <begin position="37"/>
        <end position="189"/>
    </location>
</feature>
<organism evidence="6 7">
    <name type="scientific">Cytospora mali</name>
    <name type="common">Apple Valsa canker fungus</name>
    <name type="synonym">Valsa mali</name>
    <dbReference type="NCBI Taxonomy" id="578113"/>
    <lineage>
        <taxon>Eukaryota</taxon>
        <taxon>Fungi</taxon>
        <taxon>Dikarya</taxon>
        <taxon>Ascomycota</taxon>
        <taxon>Pezizomycotina</taxon>
        <taxon>Sordariomycetes</taxon>
        <taxon>Sordariomycetidae</taxon>
        <taxon>Diaporthales</taxon>
        <taxon>Cytosporaceae</taxon>
        <taxon>Cytospora</taxon>
    </lineage>
</organism>
<dbReference type="STRING" id="694573.A0A194UVP2"/>
<dbReference type="SUPFAM" id="SSF50249">
    <property type="entry name" value="Nucleic acid-binding proteins"/>
    <property type="match status" value="1"/>
</dbReference>
<keyword evidence="7" id="KW-1185">Reference proteome</keyword>
<keyword evidence="3" id="KW-0779">Telomere</keyword>
<dbReference type="EMBL" id="KN714682">
    <property type="protein sequence ID" value="KUI55733.1"/>
    <property type="molecule type" value="Genomic_DNA"/>
</dbReference>
<evidence type="ECO:0000313" key="6">
    <source>
        <dbReference type="EMBL" id="KUI55733.1"/>
    </source>
</evidence>
<dbReference type="GO" id="GO:0000781">
    <property type="term" value="C:chromosome, telomeric region"/>
    <property type="evidence" value="ECO:0007669"/>
    <property type="project" value="UniProtKB-SubCell"/>
</dbReference>
<dbReference type="OrthoDB" id="77828at2759"/>
<dbReference type="Pfam" id="PF10451">
    <property type="entry name" value="Stn1"/>
    <property type="match status" value="1"/>
</dbReference>
<reference evidence="7" key="1">
    <citation type="submission" date="2014-12" db="EMBL/GenBank/DDBJ databases">
        <title>Genome Sequence of Valsa Canker Pathogens Uncovers a Specific Adaption of Colonization on Woody Bark.</title>
        <authorList>
            <person name="Yin Z."/>
            <person name="Liu H."/>
            <person name="Gao X."/>
            <person name="Li Z."/>
            <person name="Song N."/>
            <person name="Ke X."/>
            <person name="Dai Q."/>
            <person name="Wu Y."/>
            <person name="Sun Y."/>
            <person name="Xu J.-R."/>
            <person name="Kang Z.K."/>
            <person name="Wang L."/>
            <person name="Huang L."/>
        </authorList>
    </citation>
    <scope>NUCLEOTIDE SEQUENCE [LARGE SCALE GENOMIC DNA]</scope>
    <source>
        <strain evidence="7">SXYL134</strain>
    </source>
</reference>
<dbReference type="Gene3D" id="2.40.50.140">
    <property type="entry name" value="Nucleic acid-binding proteins"/>
    <property type="match status" value="1"/>
</dbReference>
<dbReference type="InterPro" id="IPR018856">
    <property type="entry name" value="Stn1_N"/>
</dbReference>
<evidence type="ECO:0000313" key="7">
    <source>
        <dbReference type="Proteomes" id="UP000078576"/>
    </source>
</evidence>
<protein>
    <submittedName>
        <fullName evidence="6">CST complex subunit STN1</fullName>
    </submittedName>
</protein>
<name>A0A194UVP2_CYTMA</name>
<dbReference type="AlphaFoldDB" id="A0A194UVP2"/>
<evidence type="ECO:0000256" key="3">
    <source>
        <dbReference type="ARBA" id="ARBA00022895"/>
    </source>
</evidence>
<evidence type="ECO:0000256" key="4">
    <source>
        <dbReference type="SAM" id="MobiDB-lite"/>
    </source>
</evidence>
<evidence type="ECO:0000256" key="2">
    <source>
        <dbReference type="ARBA" id="ARBA00022454"/>
    </source>
</evidence>
<evidence type="ECO:0000256" key="1">
    <source>
        <dbReference type="ARBA" id="ARBA00004574"/>
    </source>
</evidence>
<sequence length="242" mass="27442">MTERAQDLPIYPQYCFHLSETINKFCPLQSIDIESLTRHPGFEGQDVFFHLNHPVIWVRITGVVVALDEFTHRRIYTVDDSSGVCIECIVDVPKSDPQIKPGSDKQPATGKPRVPDEVDVGTVVDVKGGLALFRGNKQIKIEKATIIRSTEQELVYWEKVQAFRREVLDRPWKLTDKEFLLLKNGSRPTTESAWVKPGKKTLLPEVTAHSTVAHTNSYTRDYATVWLMPAPCGAWLFPARVL</sequence>
<keyword evidence="2" id="KW-0158">Chromosome</keyword>
<accession>A0A194UVP2</accession>
<proteinExistence type="predicted"/>
<dbReference type="InterPro" id="IPR012340">
    <property type="entry name" value="NA-bd_OB-fold"/>
</dbReference>
<feature type="region of interest" description="Disordered" evidence="4">
    <location>
        <begin position="97"/>
        <end position="116"/>
    </location>
</feature>
<dbReference type="CDD" id="cd03524">
    <property type="entry name" value="RPA2_OBF_family"/>
    <property type="match status" value="1"/>
</dbReference>
<evidence type="ECO:0000259" key="5">
    <source>
        <dbReference type="Pfam" id="PF10451"/>
    </source>
</evidence>